<evidence type="ECO:0000313" key="1">
    <source>
        <dbReference type="EMBL" id="MBB5622763.1"/>
    </source>
</evidence>
<dbReference type="RefSeq" id="WP_183868765.1">
    <property type="nucleotide sequence ID" value="NZ_JACHCF010000009.1"/>
</dbReference>
<gene>
    <name evidence="1" type="ORF">HDE69_003841</name>
</gene>
<dbReference type="AlphaFoldDB" id="A0A7W9DL18"/>
<sequence length="149" mass="16554">MGFSKAIIAIKGNHLDHLEKVAAILNYFDGVDDQEVLEELSATAKYENGWTLIGDEEMVYVVEDDLIGELSQELDTAVYTFTVQTASASYGFSYFQGDKNRVFLVEDGEIITDEGESIPIEKDQKISEYIGEEDIVAITEKLGISLEEA</sequence>
<reference evidence="1 2" key="1">
    <citation type="submission" date="2020-08" db="EMBL/GenBank/DDBJ databases">
        <title>Genomic Encyclopedia of Type Strains, Phase IV (KMG-V): Genome sequencing to study the core and pangenomes of soil and plant-associated prokaryotes.</title>
        <authorList>
            <person name="Whitman W."/>
        </authorList>
    </citation>
    <scope>NUCLEOTIDE SEQUENCE [LARGE SCALE GENOMIC DNA]</scope>
    <source>
        <strain evidence="1 2">MP7CTX6</strain>
    </source>
</reference>
<name>A0A7W9DL18_9SPHI</name>
<dbReference type="EMBL" id="JACHCF010000009">
    <property type="protein sequence ID" value="MBB5622763.1"/>
    <property type="molecule type" value="Genomic_DNA"/>
</dbReference>
<dbReference type="Proteomes" id="UP000537718">
    <property type="component" value="Unassembled WGS sequence"/>
</dbReference>
<evidence type="ECO:0000313" key="2">
    <source>
        <dbReference type="Proteomes" id="UP000537718"/>
    </source>
</evidence>
<organism evidence="1 2">
    <name type="scientific">Pedobacter cryoconitis</name>
    <dbReference type="NCBI Taxonomy" id="188932"/>
    <lineage>
        <taxon>Bacteria</taxon>
        <taxon>Pseudomonadati</taxon>
        <taxon>Bacteroidota</taxon>
        <taxon>Sphingobacteriia</taxon>
        <taxon>Sphingobacteriales</taxon>
        <taxon>Sphingobacteriaceae</taxon>
        <taxon>Pedobacter</taxon>
    </lineage>
</organism>
<accession>A0A7W9DL18</accession>
<proteinExistence type="predicted"/>
<protein>
    <submittedName>
        <fullName evidence="1">Uncharacterized protein</fullName>
    </submittedName>
</protein>
<comment type="caution">
    <text evidence="1">The sequence shown here is derived from an EMBL/GenBank/DDBJ whole genome shotgun (WGS) entry which is preliminary data.</text>
</comment>